<evidence type="ECO:0000259" key="12">
    <source>
        <dbReference type="PROSITE" id="PS50863"/>
    </source>
</evidence>
<dbReference type="InterPro" id="IPR015300">
    <property type="entry name" value="DNA-bd_pseudobarrel_sf"/>
</dbReference>
<name>A0A178U5R5_ARATH</name>
<keyword evidence="11" id="KW-0812">Transmembrane</keyword>
<keyword evidence="5 10" id="KW-0805">Transcription regulation</keyword>
<reference evidence="14" key="1">
    <citation type="journal article" date="2016" name="Proc. Natl. Acad. Sci. U.S.A.">
        <title>Chromosome-level assembly of Arabidopsis thaliana Ler reveals the extent of translocation and inversion polymorphisms.</title>
        <authorList>
            <person name="Zapata L."/>
            <person name="Ding J."/>
            <person name="Willing E.M."/>
            <person name="Hartwig B."/>
            <person name="Bezdan D."/>
            <person name="Jiao W.B."/>
            <person name="Patel V."/>
            <person name="Velikkakam James G."/>
            <person name="Koornneef M."/>
            <person name="Ossowski S."/>
            <person name="Schneeberger K."/>
        </authorList>
    </citation>
    <scope>NUCLEOTIDE SEQUENCE [LARGE SCALE GENOMIC DNA]</scope>
    <source>
        <strain evidence="14">cv. Landsberg erecta</strain>
    </source>
</reference>
<dbReference type="Pfam" id="PF06507">
    <property type="entry name" value="ARF_AD"/>
    <property type="match status" value="1"/>
</dbReference>
<geneLocation type="mitochondrion" evidence="13"/>
<comment type="similarity">
    <text evidence="2 10">Belongs to the ARF family.</text>
</comment>
<keyword evidence="11" id="KW-0472">Membrane</keyword>
<keyword evidence="13" id="KW-0496">Mitochondrion</keyword>
<evidence type="ECO:0000256" key="10">
    <source>
        <dbReference type="RuleBase" id="RU004561"/>
    </source>
</evidence>
<dbReference type="GO" id="GO:0015232">
    <property type="term" value="F:heme transmembrane transporter activity"/>
    <property type="evidence" value="ECO:0007669"/>
    <property type="project" value="InterPro"/>
</dbReference>
<protein>
    <recommendedName>
        <fullName evidence="10">Auxin response factor</fullName>
    </recommendedName>
</protein>
<comment type="subunit">
    <text evidence="10">Homodimers and heterodimers.</text>
</comment>
<feature type="transmembrane region" description="Helical" evidence="11">
    <location>
        <begin position="730"/>
        <end position="757"/>
    </location>
</feature>
<evidence type="ECO:0000256" key="11">
    <source>
        <dbReference type="SAM" id="Phobius"/>
    </source>
</evidence>
<evidence type="ECO:0000256" key="4">
    <source>
        <dbReference type="ARBA" id="ARBA00022748"/>
    </source>
</evidence>
<comment type="function">
    <text evidence="10">Auxin response factors (ARFs) are transcriptional factors that bind specifically to the DNA sequence 5'-TGTCTC-3' found in the auxin-responsive promoter elements (AuxREs).</text>
</comment>
<organism evidence="13 14">
    <name type="scientific">Arabidopsis thaliana</name>
    <name type="common">Mouse-ear cress</name>
    <dbReference type="NCBI Taxonomy" id="3702"/>
    <lineage>
        <taxon>Eukaryota</taxon>
        <taxon>Viridiplantae</taxon>
        <taxon>Streptophyta</taxon>
        <taxon>Embryophyta</taxon>
        <taxon>Tracheophyta</taxon>
        <taxon>Spermatophyta</taxon>
        <taxon>Magnoliopsida</taxon>
        <taxon>eudicotyledons</taxon>
        <taxon>Gunneridae</taxon>
        <taxon>Pentapetalae</taxon>
        <taxon>rosids</taxon>
        <taxon>malvids</taxon>
        <taxon>Brassicales</taxon>
        <taxon>Brassicaceae</taxon>
        <taxon>Camelineae</taxon>
        <taxon>Arabidopsis</taxon>
    </lineage>
</organism>
<dbReference type="InterPro" id="IPR003340">
    <property type="entry name" value="B3_DNA-bd"/>
</dbReference>
<evidence type="ECO:0000256" key="1">
    <source>
        <dbReference type="ARBA" id="ARBA00004123"/>
    </source>
</evidence>
<keyword evidence="7 10" id="KW-0804">Transcription</keyword>
<comment type="subcellular location">
    <subcellularLocation>
        <location evidence="1 10">Nucleus</location>
    </subcellularLocation>
</comment>
<dbReference type="Pfam" id="PF02362">
    <property type="entry name" value="B3"/>
    <property type="match status" value="1"/>
</dbReference>
<keyword evidence="6 10" id="KW-0238">DNA-binding</keyword>
<dbReference type="InterPro" id="IPR003567">
    <property type="entry name" value="Cyt_c_biogenesis"/>
</dbReference>
<dbReference type="SUPFAM" id="SSF101936">
    <property type="entry name" value="DNA-binding pseudobarrel domain"/>
    <property type="match status" value="1"/>
</dbReference>
<dbReference type="PANTHER" id="PTHR43653:SF1">
    <property type="entry name" value="CYTOCHROME C-TYPE BIOGENESIS PROTEIN CCMF"/>
    <property type="match status" value="1"/>
</dbReference>
<comment type="similarity">
    <text evidence="3">Belongs to the CcmF/CycK/Ccl1/NrfE/CcsA family.</text>
</comment>
<dbReference type="PANTHER" id="PTHR43653">
    <property type="entry name" value="CYTOCHROME C ASSEMBLY PROTEIN-RELATED"/>
    <property type="match status" value="1"/>
</dbReference>
<comment type="caution">
    <text evidence="13">The sequence shown here is derived from an EMBL/GenBank/DDBJ whole genome shotgun (WGS) entry which is preliminary data.</text>
</comment>
<sequence>MVASDSRPMRLRLRAELFLASFAVREESIRSEEGSGAYISKYIKVTDQSGPRFPSSNAEGLSFRPDLCFAASPTARSHPSANHVGLRRVLPTTVNRGKRPFLRRRGHGEGAGEACRILPGSWWAYHELGRGGWWFRDPVENASFMPRVLATARTFSIRSGLLAPVHSFATDDTRGIFLWWFFLLMTGISMILFYQMKQQASSQQLAAGFRPAMRQIASGGHCGVAECRAVRPYSTAVPRIKESAKANAIRRARLKKEKIGPRPLGKLFLIIGGRRRLVSIPLPTSSKLLATLIEKNPTTATLPRYFALRGFWSFFFSLGFQIIIKSKEAAGREQEAVVVRRPVALLSEEPLAAFSSRITMWSGAIERVPNADGDEGYRLSVDAEPTSSVEERNESKVTEAFANFDSWKGTNALPSYDRGMRRTDRDGHTDFFIRPTADRLQTTLPVADLPRGVTLYMNSSQPPRFLTRYIGLVPSVSCDTPSNVAALFASFSMTVTDQPSMADNYQFDLGGSDAKATPVVDCLRHLSTVSSSSSRTTPRRHLLTTGWSKFVNNKKLIAGDSVVFMRKSADEMFIGVRRAPISSNVGGTSFYGGDEYCSYYQSNGGVAKEDDGSAKKGFRRTGKGKLTAEAVSEAINRAAQGLPFEVVYYPTAGWSDFVVKAEDVEASMAIFWTPGTRVKMAMETEDSSRITWFQGIVFYTYQETGPWRGSPWKQLQAGMERTSPFSHSHFWVLFVCSAVVSSTLLLILISIVARAFLVVASITRPDIAYSVNFHNF</sequence>
<gene>
    <name evidence="13" type="ORF">AXX17_ATUG03540</name>
</gene>
<evidence type="ECO:0000256" key="5">
    <source>
        <dbReference type="ARBA" id="ARBA00023015"/>
    </source>
</evidence>
<feature type="transmembrane region" description="Helical" evidence="11">
    <location>
        <begin position="176"/>
        <end position="194"/>
    </location>
</feature>
<dbReference type="InterPro" id="IPR010525">
    <property type="entry name" value="ARF_dom"/>
</dbReference>
<evidence type="ECO:0000256" key="7">
    <source>
        <dbReference type="ARBA" id="ARBA00023163"/>
    </source>
</evidence>
<dbReference type="Proteomes" id="UP000078284">
    <property type="component" value="Unassembled WGS sequence"/>
</dbReference>
<dbReference type="GO" id="GO:0003677">
    <property type="term" value="F:DNA binding"/>
    <property type="evidence" value="ECO:0007669"/>
    <property type="project" value="UniProtKB-KW"/>
</dbReference>
<dbReference type="ExpressionAtlas" id="A0A178U5R5">
    <property type="expression patterns" value="baseline and differential"/>
</dbReference>
<evidence type="ECO:0000256" key="9">
    <source>
        <dbReference type="ARBA" id="ARBA00023294"/>
    </source>
</evidence>
<keyword evidence="11" id="KW-1133">Transmembrane helix</keyword>
<evidence type="ECO:0000256" key="8">
    <source>
        <dbReference type="ARBA" id="ARBA00023242"/>
    </source>
</evidence>
<proteinExistence type="inferred from homology"/>
<evidence type="ECO:0000313" key="13">
    <source>
        <dbReference type="EMBL" id="OAO89183.1"/>
    </source>
</evidence>
<dbReference type="AlphaFoldDB" id="A0A178U5R5"/>
<evidence type="ECO:0000256" key="3">
    <source>
        <dbReference type="ARBA" id="ARBA00009186"/>
    </source>
</evidence>
<dbReference type="Gene3D" id="2.40.330.10">
    <property type="entry name" value="DNA-binding pseudobarrel domain"/>
    <property type="match status" value="1"/>
</dbReference>
<keyword evidence="8 10" id="KW-0539">Nucleus</keyword>
<dbReference type="GO" id="GO:0016020">
    <property type="term" value="C:membrane"/>
    <property type="evidence" value="ECO:0007669"/>
    <property type="project" value="InterPro"/>
</dbReference>
<evidence type="ECO:0000313" key="14">
    <source>
        <dbReference type="Proteomes" id="UP000078284"/>
    </source>
</evidence>
<dbReference type="PROSITE" id="PS50863">
    <property type="entry name" value="B3"/>
    <property type="match status" value="1"/>
</dbReference>
<accession>A0A178U5R5</accession>
<feature type="domain" description="TF-B3" evidence="12">
    <location>
        <begin position="540"/>
        <end position="580"/>
    </location>
</feature>
<evidence type="ECO:0000256" key="6">
    <source>
        <dbReference type="ARBA" id="ARBA00023125"/>
    </source>
</evidence>
<keyword evidence="9 10" id="KW-0927">Auxin signaling pathway</keyword>
<dbReference type="GO" id="GO:0009734">
    <property type="term" value="P:auxin-activated signaling pathway"/>
    <property type="evidence" value="ECO:0007669"/>
    <property type="project" value="UniProtKB-KW"/>
</dbReference>
<dbReference type="EMBL" id="LUHQ01000021">
    <property type="protein sequence ID" value="OAO89183.1"/>
    <property type="molecule type" value="Genomic_DNA"/>
</dbReference>
<dbReference type="GO" id="GO:0005634">
    <property type="term" value="C:nucleus"/>
    <property type="evidence" value="ECO:0007669"/>
    <property type="project" value="UniProtKB-SubCell"/>
</dbReference>
<feature type="transmembrane region" description="Helical" evidence="11">
    <location>
        <begin position="305"/>
        <end position="324"/>
    </location>
</feature>
<keyword evidence="4" id="KW-0201">Cytochrome c-type biogenesis</keyword>
<dbReference type="Gene3D" id="2.30.30.1040">
    <property type="match status" value="1"/>
</dbReference>
<evidence type="ECO:0000256" key="2">
    <source>
        <dbReference type="ARBA" id="ARBA00007853"/>
    </source>
</evidence>
<dbReference type="GO" id="GO:0006355">
    <property type="term" value="P:regulation of DNA-templated transcription"/>
    <property type="evidence" value="ECO:0007669"/>
    <property type="project" value="InterPro"/>
</dbReference>
<dbReference type="GO" id="GO:0017004">
    <property type="term" value="P:cytochrome complex assembly"/>
    <property type="evidence" value="ECO:0007669"/>
    <property type="project" value="UniProtKB-KW"/>
</dbReference>